<comment type="caution">
    <text evidence="2">The sequence shown here is derived from an EMBL/GenBank/DDBJ whole genome shotgun (WGS) entry which is preliminary data.</text>
</comment>
<name>A0ABP3WMU3_9ALTE</name>
<proteinExistence type="predicted"/>
<evidence type="ECO:0000313" key="2">
    <source>
        <dbReference type="EMBL" id="GAA0852963.1"/>
    </source>
</evidence>
<sequence>MLSKVTVVVTGIVIVVLINFSIWQKQNHLTKGEEIVLELAPVDPRSIMQGDYMRLDYQLSRKIRSQLSGKPSSNIDNQISQILSDTALDAHDGYVIVALDENQVAKFVRLDDGQPLLETQRKLQYRVRGSVVKFATNAYFFEEGLEPVFRDARYGAFKLNKDGEVLLTHLLDENMTMLGE</sequence>
<dbReference type="InterPro" id="IPR025833">
    <property type="entry name" value="GDYXXLXY"/>
</dbReference>
<accession>A0ABP3WMU3</accession>
<gene>
    <name evidence="2" type="ORF">GCM10009114_04500</name>
</gene>
<evidence type="ECO:0000256" key="1">
    <source>
        <dbReference type="SAM" id="Phobius"/>
    </source>
</evidence>
<keyword evidence="3" id="KW-1185">Reference proteome</keyword>
<keyword evidence="1" id="KW-0472">Membrane</keyword>
<evidence type="ECO:0000313" key="3">
    <source>
        <dbReference type="Proteomes" id="UP001500359"/>
    </source>
</evidence>
<dbReference type="Pfam" id="PF14345">
    <property type="entry name" value="GDYXXLXY"/>
    <property type="match status" value="1"/>
</dbReference>
<keyword evidence="1" id="KW-1133">Transmembrane helix</keyword>
<organism evidence="2 3">
    <name type="scientific">Aliiglaciecola litoralis</name>
    <dbReference type="NCBI Taxonomy" id="582857"/>
    <lineage>
        <taxon>Bacteria</taxon>
        <taxon>Pseudomonadati</taxon>
        <taxon>Pseudomonadota</taxon>
        <taxon>Gammaproteobacteria</taxon>
        <taxon>Alteromonadales</taxon>
        <taxon>Alteromonadaceae</taxon>
        <taxon>Aliiglaciecola</taxon>
    </lineage>
</organism>
<dbReference type="Proteomes" id="UP001500359">
    <property type="component" value="Unassembled WGS sequence"/>
</dbReference>
<keyword evidence="1" id="KW-0812">Transmembrane</keyword>
<dbReference type="EMBL" id="BAAAFD010000001">
    <property type="protein sequence ID" value="GAA0852963.1"/>
    <property type="molecule type" value="Genomic_DNA"/>
</dbReference>
<reference evidence="3" key="1">
    <citation type="journal article" date="2019" name="Int. J. Syst. Evol. Microbiol.">
        <title>The Global Catalogue of Microorganisms (GCM) 10K type strain sequencing project: providing services to taxonomists for standard genome sequencing and annotation.</title>
        <authorList>
            <consortium name="The Broad Institute Genomics Platform"/>
            <consortium name="The Broad Institute Genome Sequencing Center for Infectious Disease"/>
            <person name="Wu L."/>
            <person name="Ma J."/>
        </authorList>
    </citation>
    <scope>NUCLEOTIDE SEQUENCE [LARGE SCALE GENOMIC DNA]</scope>
    <source>
        <strain evidence="3">JCM 15896</strain>
    </source>
</reference>
<protein>
    <submittedName>
        <fullName evidence="2">GDYXXLXY domain-containing protein</fullName>
    </submittedName>
</protein>
<dbReference type="RefSeq" id="WP_343856119.1">
    <property type="nucleotide sequence ID" value="NZ_BAAAFD010000001.1"/>
</dbReference>
<feature type="transmembrane region" description="Helical" evidence="1">
    <location>
        <begin position="6"/>
        <end position="23"/>
    </location>
</feature>